<name>A0A8R1IXE1_CAEJA</name>
<keyword evidence="2" id="KW-1185">Reference proteome</keyword>
<protein>
    <recommendedName>
        <fullName evidence="3">C-type lectin domain-containing protein</fullName>
    </recommendedName>
</protein>
<dbReference type="AlphaFoldDB" id="A0A8R1IXE1"/>
<evidence type="ECO:0008006" key="3">
    <source>
        <dbReference type="Google" id="ProtNLM"/>
    </source>
</evidence>
<evidence type="ECO:0000313" key="1">
    <source>
        <dbReference type="EnsemblMetazoa" id="CJA41880.1"/>
    </source>
</evidence>
<reference evidence="2" key="1">
    <citation type="submission" date="2010-08" db="EMBL/GenBank/DDBJ databases">
        <authorList>
            <consortium name="Caenorhabditis japonica Sequencing Consortium"/>
            <person name="Wilson R.K."/>
        </authorList>
    </citation>
    <scope>NUCLEOTIDE SEQUENCE [LARGE SCALE GENOMIC DNA]</scope>
    <source>
        <strain evidence="2">DF5081</strain>
    </source>
</reference>
<organism evidence="1 2">
    <name type="scientific">Caenorhabditis japonica</name>
    <dbReference type="NCBI Taxonomy" id="281687"/>
    <lineage>
        <taxon>Eukaryota</taxon>
        <taxon>Metazoa</taxon>
        <taxon>Ecdysozoa</taxon>
        <taxon>Nematoda</taxon>
        <taxon>Chromadorea</taxon>
        <taxon>Rhabditida</taxon>
        <taxon>Rhabditina</taxon>
        <taxon>Rhabditomorpha</taxon>
        <taxon>Rhabditoidea</taxon>
        <taxon>Rhabditidae</taxon>
        <taxon>Peloderinae</taxon>
        <taxon>Caenorhabditis</taxon>
    </lineage>
</organism>
<sequence>MWIWLDGRSEDRPKEFAMEDDTHGGTSSYMWYTNRPSANKTDYCIYMLYNELYVDDEACNKSERFRGGVCRIRIDNADHA</sequence>
<accession>A0A8R1IXE1</accession>
<dbReference type="InterPro" id="IPR016186">
    <property type="entry name" value="C-type_lectin-like/link_sf"/>
</dbReference>
<dbReference type="Proteomes" id="UP000005237">
    <property type="component" value="Unassembled WGS sequence"/>
</dbReference>
<dbReference type="Gene3D" id="3.10.100.10">
    <property type="entry name" value="Mannose-Binding Protein A, subunit A"/>
    <property type="match status" value="1"/>
</dbReference>
<dbReference type="SUPFAM" id="SSF56436">
    <property type="entry name" value="C-type lectin-like"/>
    <property type="match status" value="1"/>
</dbReference>
<dbReference type="InterPro" id="IPR016187">
    <property type="entry name" value="CTDL_fold"/>
</dbReference>
<proteinExistence type="predicted"/>
<dbReference type="EnsemblMetazoa" id="CJA41880.1">
    <property type="protein sequence ID" value="CJA41880.1"/>
    <property type="gene ID" value="WBGene00217728"/>
</dbReference>
<reference evidence="1" key="2">
    <citation type="submission" date="2022-06" db="UniProtKB">
        <authorList>
            <consortium name="EnsemblMetazoa"/>
        </authorList>
    </citation>
    <scope>IDENTIFICATION</scope>
    <source>
        <strain evidence="1">DF5081</strain>
    </source>
</reference>
<evidence type="ECO:0000313" key="2">
    <source>
        <dbReference type="Proteomes" id="UP000005237"/>
    </source>
</evidence>